<dbReference type="NCBIfam" id="TIGR00756">
    <property type="entry name" value="PPR"/>
    <property type="match status" value="4"/>
</dbReference>
<feature type="repeat" description="PPR" evidence="3">
    <location>
        <begin position="350"/>
        <end position="385"/>
    </location>
</feature>
<comment type="caution">
    <text evidence="5">The sequence shown here is derived from an EMBL/GenBank/DDBJ whole genome shotgun (WGS) entry which is preliminary data.</text>
</comment>
<feature type="repeat" description="PPR" evidence="3">
    <location>
        <begin position="456"/>
        <end position="490"/>
    </location>
</feature>
<accession>A0A498IG24</accession>
<comment type="similarity">
    <text evidence="1">Belongs to the PPR family. P subfamily.</text>
</comment>
<dbReference type="Proteomes" id="UP000290289">
    <property type="component" value="Chromosome 12"/>
</dbReference>
<keyword evidence="2" id="KW-0677">Repeat</keyword>
<dbReference type="EMBL" id="RDQH01000338">
    <property type="protein sequence ID" value="RXH81999.1"/>
    <property type="molecule type" value="Genomic_DNA"/>
</dbReference>
<dbReference type="InterPro" id="IPR011990">
    <property type="entry name" value="TPR-like_helical_dom_sf"/>
</dbReference>
<feature type="repeat" description="PPR" evidence="3">
    <location>
        <begin position="386"/>
        <end position="420"/>
    </location>
</feature>
<dbReference type="Pfam" id="PF01535">
    <property type="entry name" value="PPR"/>
    <property type="match status" value="3"/>
</dbReference>
<name>A0A498IG24_MALDO</name>
<feature type="repeat" description="PPR" evidence="3">
    <location>
        <begin position="287"/>
        <end position="321"/>
    </location>
</feature>
<keyword evidence="6" id="KW-1185">Reference proteome</keyword>
<evidence type="ECO:0000313" key="5">
    <source>
        <dbReference type="EMBL" id="RXH81999.1"/>
    </source>
</evidence>
<reference evidence="5 6" key="1">
    <citation type="submission" date="2018-10" db="EMBL/GenBank/DDBJ databases">
        <title>A high-quality apple genome assembly.</title>
        <authorList>
            <person name="Hu J."/>
        </authorList>
    </citation>
    <scope>NUCLEOTIDE SEQUENCE [LARGE SCALE GENOMIC DNA]</scope>
    <source>
        <strain evidence="6">cv. HFTH1</strain>
        <tissue evidence="5">Young leaf</tissue>
    </source>
</reference>
<evidence type="ECO:0008006" key="7">
    <source>
        <dbReference type="Google" id="ProtNLM"/>
    </source>
</evidence>
<feature type="repeat" description="PPR" evidence="3">
    <location>
        <begin position="531"/>
        <end position="565"/>
    </location>
</feature>
<feature type="region of interest" description="Disordered" evidence="4">
    <location>
        <begin position="67"/>
        <end position="93"/>
    </location>
</feature>
<organism evidence="5 6">
    <name type="scientific">Malus domestica</name>
    <name type="common">Apple</name>
    <name type="synonym">Pyrus malus</name>
    <dbReference type="NCBI Taxonomy" id="3750"/>
    <lineage>
        <taxon>Eukaryota</taxon>
        <taxon>Viridiplantae</taxon>
        <taxon>Streptophyta</taxon>
        <taxon>Embryophyta</taxon>
        <taxon>Tracheophyta</taxon>
        <taxon>Spermatophyta</taxon>
        <taxon>Magnoliopsida</taxon>
        <taxon>eudicotyledons</taxon>
        <taxon>Gunneridae</taxon>
        <taxon>Pentapetalae</taxon>
        <taxon>rosids</taxon>
        <taxon>fabids</taxon>
        <taxon>Rosales</taxon>
        <taxon>Rosaceae</taxon>
        <taxon>Amygdaloideae</taxon>
        <taxon>Maleae</taxon>
        <taxon>Malus</taxon>
    </lineage>
</organism>
<dbReference type="STRING" id="3750.A0A498IG24"/>
<dbReference type="AlphaFoldDB" id="A0A498IG24"/>
<dbReference type="InterPro" id="IPR002885">
    <property type="entry name" value="PPR_rpt"/>
</dbReference>
<evidence type="ECO:0000313" key="6">
    <source>
        <dbReference type="Proteomes" id="UP000290289"/>
    </source>
</evidence>
<evidence type="ECO:0000256" key="2">
    <source>
        <dbReference type="ARBA" id="ARBA00022737"/>
    </source>
</evidence>
<sequence>MEEAKKAIKEVVEAKNQVQMWKFGDDKSSLLDQFERLSVDLQLNQAMLRRSLSEPMYIRSEFPLLLTQGPPEPSRPPPPPPPSPPHLVAKKRRGSGFNKVLKKMIKPILRRMSGKKKDFPIPEAKDPRFWKTFSRSKELQRIIHGPLYDAFFIPNPCTVFHSPSPPPPPSPSPFSRTQYSGKLLFLAASSSATNPTTTHQKPSKDYILQSEFENPNLGFDDTASRLQVQNFIDGIKALPLKKKEKDGCFQTVSEFNSLLMALVIAEEPDIALSLFDEISSAHWLVPDSVTFSFLLRCYCGEYDLDGARGGLIHMVENGFYPDPATFTVLVNSLCKRGKLRGLWRVGLKPTIQIYNCLLKGLCYVGRVEVAYDILMRIKKKNEVKPDIYTFSAVMDGFCKVGRSDEVMELLDEAMEIGLIPDVVSFNALFHGYCKEGRPMEGLNVSKKMKEMNCIPDCITYSSLLHGLLKWRKIRNAIRVYEEMVENGFEVEERLMNNLVRGLCRRSWKEKNILEDAHQLFKRMRSGHSGIDASTYGLMIQSLCMGKKVDEALVSLQGMVRTGYSPWIVTFNNVIQGLCVEGKVFDALLVLSIMYEGGRATSRVSHNPVIHELNRQGTFLGACSVYSAALKRGVIPNKIPKQ</sequence>
<dbReference type="GO" id="GO:0003729">
    <property type="term" value="F:mRNA binding"/>
    <property type="evidence" value="ECO:0007669"/>
    <property type="project" value="TreeGrafter"/>
</dbReference>
<feature type="compositionally biased region" description="Pro residues" evidence="4">
    <location>
        <begin position="70"/>
        <end position="85"/>
    </location>
</feature>
<feature type="repeat" description="PPR" evidence="3">
    <location>
        <begin position="421"/>
        <end position="455"/>
    </location>
</feature>
<dbReference type="PANTHER" id="PTHR47938">
    <property type="entry name" value="RESPIRATORY COMPLEX I CHAPERONE (CIA84), PUTATIVE (AFU_ORTHOLOGUE AFUA_2G06020)-RELATED"/>
    <property type="match status" value="1"/>
</dbReference>
<dbReference type="Gene3D" id="1.25.40.10">
    <property type="entry name" value="Tetratricopeptide repeat domain"/>
    <property type="match status" value="4"/>
</dbReference>
<evidence type="ECO:0000256" key="1">
    <source>
        <dbReference type="ARBA" id="ARBA00007626"/>
    </source>
</evidence>
<evidence type="ECO:0000256" key="3">
    <source>
        <dbReference type="PROSITE-ProRule" id="PRU00708"/>
    </source>
</evidence>
<dbReference type="Pfam" id="PF13041">
    <property type="entry name" value="PPR_2"/>
    <property type="match status" value="3"/>
</dbReference>
<proteinExistence type="inferred from homology"/>
<dbReference type="PROSITE" id="PS51375">
    <property type="entry name" value="PPR"/>
    <property type="match status" value="6"/>
</dbReference>
<evidence type="ECO:0000256" key="4">
    <source>
        <dbReference type="SAM" id="MobiDB-lite"/>
    </source>
</evidence>
<gene>
    <name evidence="5" type="ORF">DVH24_036340</name>
</gene>
<protein>
    <recommendedName>
        <fullName evidence="7">Pentacotripeptide-repeat region of PRORP domain-containing protein</fullName>
    </recommendedName>
</protein>
<dbReference type="PANTHER" id="PTHR47938:SF35">
    <property type="entry name" value="PENTATRICOPEPTIDE REPEAT-CONTAINING PROTEIN 4, MITOCHONDRIAL-RELATED"/>
    <property type="match status" value="1"/>
</dbReference>